<name>A0A8J2V368_9PROT</name>
<dbReference type="CDD" id="cd16027">
    <property type="entry name" value="SGSH"/>
    <property type="match status" value="1"/>
</dbReference>
<dbReference type="EMBL" id="BMGH01000001">
    <property type="protein sequence ID" value="GGD11776.1"/>
    <property type="molecule type" value="Genomic_DNA"/>
</dbReference>
<dbReference type="Proteomes" id="UP000613582">
    <property type="component" value="Unassembled WGS sequence"/>
</dbReference>
<evidence type="ECO:0000259" key="2">
    <source>
        <dbReference type="Pfam" id="PF00884"/>
    </source>
</evidence>
<dbReference type="Gene3D" id="3.40.720.10">
    <property type="entry name" value="Alkaline Phosphatase, subunit A"/>
    <property type="match status" value="1"/>
</dbReference>
<dbReference type="PANTHER" id="PTHR43751:SF1">
    <property type="entry name" value="SULFATASE ATSG-RELATED"/>
    <property type="match status" value="1"/>
</dbReference>
<dbReference type="InterPro" id="IPR000917">
    <property type="entry name" value="Sulfatase_N"/>
</dbReference>
<dbReference type="PANTHER" id="PTHR43751">
    <property type="entry name" value="SULFATASE"/>
    <property type="match status" value="1"/>
</dbReference>
<evidence type="ECO:0000256" key="1">
    <source>
        <dbReference type="SAM" id="SignalP"/>
    </source>
</evidence>
<dbReference type="InterPro" id="IPR052701">
    <property type="entry name" value="GAG_Ulvan_Degrading_Sulfatases"/>
</dbReference>
<evidence type="ECO:0000313" key="4">
    <source>
        <dbReference type="Proteomes" id="UP000613582"/>
    </source>
</evidence>
<dbReference type="Pfam" id="PF00884">
    <property type="entry name" value="Sulfatase"/>
    <property type="match status" value="1"/>
</dbReference>
<sequence>MPERSRQILLGLILSCAITFAGYAQAAEDEERPNILFVFADDWGFYSDAYADELLTPWNAMAPTPNFNRVAEEGVLFKNAFVNSPQCTPSRSALFSGQSFYRTGLAAVQDGIWDYTNPSFPMLLRDDGYHIGYTSKVWSPGTPKDAPFGGREHAYEAAGRDFDEFSQYVYSAMDAGVPMADAKSVLLGQVRENFQDFMADREGGEPWLYWFGGRNPHRSWIKGSGKTLWGIDPDALEGNMPPFLPDVPAVREDLADYFGEIHAFDAMLGVLLEELERTGDLENTIVIVSGDHGAPGFTNGKANLYDFGTRTVLAIRWGDKVEAGRVVDDFVDLMDLAPTLLEAGGVDIPAVMNARSLLPILLSQGSGRIESARSWIVTGRERHVSTAREGNLPYPQRAIQTEDFLYIVNFKPDRWPGGSPYNLTENNTPSVELLENDTFITHNDMDGGPTKAFLVQSRGEPDYAQFYKIAFAKRPMEELYDLRVDPHQMVNVAGREDYASVQEDLRDRLMTYLSETGDPRVEGDGSRFDRMPYTFVGWDAGLK</sequence>
<gene>
    <name evidence="3" type="ORF">GCM10011342_20720</name>
</gene>
<keyword evidence="1" id="KW-0732">Signal</keyword>
<comment type="caution">
    <text evidence="3">The sequence shown here is derived from an EMBL/GenBank/DDBJ whole genome shotgun (WGS) entry which is preliminary data.</text>
</comment>
<reference evidence="3" key="2">
    <citation type="submission" date="2020-09" db="EMBL/GenBank/DDBJ databases">
        <authorList>
            <person name="Sun Q."/>
            <person name="Zhou Y."/>
        </authorList>
    </citation>
    <scope>NUCLEOTIDE SEQUENCE</scope>
    <source>
        <strain evidence="3">CGMCC 1.12921</strain>
    </source>
</reference>
<protein>
    <submittedName>
        <fullName evidence="3">Sulfatase</fullName>
    </submittedName>
</protein>
<accession>A0A8J2V368</accession>
<organism evidence="3 4">
    <name type="scientific">Aquisalinus flavus</name>
    <dbReference type="NCBI Taxonomy" id="1526572"/>
    <lineage>
        <taxon>Bacteria</taxon>
        <taxon>Pseudomonadati</taxon>
        <taxon>Pseudomonadota</taxon>
        <taxon>Alphaproteobacteria</taxon>
        <taxon>Parvularculales</taxon>
        <taxon>Parvularculaceae</taxon>
        <taxon>Aquisalinus</taxon>
    </lineage>
</organism>
<dbReference type="RefSeq" id="WP_188158494.1">
    <property type="nucleotide sequence ID" value="NZ_BMGH01000001.1"/>
</dbReference>
<feature type="chain" id="PRO_5035220081" evidence="1">
    <location>
        <begin position="27"/>
        <end position="543"/>
    </location>
</feature>
<evidence type="ECO:0000313" key="3">
    <source>
        <dbReference type="EMBL" id="GGD11776.1"/>
    </source>
</evidence>
<proteinExistence type="predicted"/>
<dbReference type="AlphaFoldDB" id="A0A8J2V368"/>
<feature type="domain" description="Sulfatase N-terminal" evidence="2">
    <location>
        <begin position="33"/>
        <end position="346"/>
    </location>
</feature>
<feature type="signal peptide" evidence="1">
    <location>
        <begin position="1"/>
        <end position="26"/>
    </location>
</feature>
<keyword evidence="4" id="KW-1185">Reference proteome</keyword>
<dbReference type="InterPro" id="IPR017850">
    <property type="entry name" value="Alkaline_phosphatase_core_sf"/>
</dbReference>
<reference evidence="3" key="1">
    <citation type="journal article" date="2014" name="Int. J. Syst. Evol. Microbiol.">
        <title>Complete genome sequence of Corynebacterium casei LMG S-19264T (=DSM 44701T), isolated from a smear-ripened cheese.</title>
        <authorList>
            <consortium name="US DOE Joint Genome Institute (JGI-PGF)"/>
            <person name="Walter F."/>
            <person name="Albersmeier A."/>
            <person name="Kalinowski J."/>
            <person name="Ruckert C."/>
        </authorList>
    </citation>
    <scope>NUCLEOTIDE SEQUENCE</scope>
    <source>
        <strain evidence="3">CGMCC 1.12921</strain>
    </source>
</reference>
<dbReference type="SUPFAM" id="SSF53649">
    <property type="entry name" value="Alkaline phosphatase-like"/>
    <property type="match status" value="1"/>
</dbReference>